<comment type="caution">
    <text evidence="1">The sequence shown here is derived from an EMBL/GenBank/DDBJ whole genome shotgun (WGS) entry which is preliminary data.</text>
</comment>
<dbReference type="EMBL" id="JAFJYH010000061">
    <property type="protein sequence ID" value="KAG4421700.1"/>
    <property type="molecule type" value="Genomic_DNA"/>
</dbReference>
<dbReference type="PANTHER" id="PTHR47203">
    <property type="match status" value="1"/>
</dbReference>
<dbReference type="InterPro" id="IPR011257">
    <property type="entry name" value="DNA_glycosylase"/>
</dbReference>
<dbReference type="OrthoDB" id="5607at2759"/>
<evidence type="ECO:0000313" key="1">
    <source>
        <dbReference type="EMBL" id="KAG4421700.1"/>
    </source>
</evidence>
<proteinExistence type="predicted"/>
<dbReference type="AlphaFoldDB" id="A0A8H7TLZ7"/>
<dbReference type="PANTHER" id="PTHR47203:SF1">
    <property type="entry name" value="HYPOTHETICAL BASE EXCISION DNA REPAIR PROTEIN (EUROFUNG)"/>
    <property type="match status" value="1"/>
</dbReference>
<dbReference type="Gene3D" id="1.10.340.30">
    <property type="entry name" value="Hypothetical protein, domain 2"/>
    <property type="match status" value="1"/>
</dbReference>
<dbReference type="GO" id="GO:0003824">
    <property type="term" value="F:catalytic activity"/>
    <property type="evidence" value="ECO:0007669"/>
    <property type="project" value="InterPro"/>
</dbReference>
<sequence length="159" mass="17616">MAKHDYSANAVSPFPNWKAPSQKAVETVFQLLEDKHCKIGISQSKPSLGLRIEGCNEEEPALIDAIIRACLSAGTNDMNASRAFMGILKRFGRRKPGSGIGIVDWEAVRLAPLEDLYEAIKTGVMGNVKSLSLKLYSIWCTRRTSFGKRRARFQAMQKG</sequence>
<reference evidence="1" key="1">
    <citation type="submission" date="2021-02" db="EMBL/GenBank/DDBJ databases">
        <title>Genome sequence Cadophora malorum strain M34.</title>
        <authorList>
            <person name="Stefanovic E."/>
            <person name="Vu D."/>
            <person name="Scully C."/>
            <person name="Dijksterhuis J."/>
            <person name="Roader J."/>
            <person name="Houbraken J."/>
        </authorList>
    </citation>
    <scope>NUCLEOTIDE SEQUENCE</scope>
    <source>
        <strain evidence="1">M34</strain>
    </source>
</reference>
<gene>
    <name evidence="1" type="ORF">IFR04_005200</name>
</gene>
<dbReference type="Proteomes" id="UP000664132">
    <property type="component" value="Unassembled WGS sequence"/>
</dbReference>
<dbReference type="GO" id="GO:0006281">
    <property type="term" value="P:DNA repair"/>
    <property type="evidence" value="ECO:0007669"/>
    <property type="project" value="InterPro"/>
</dbReference>
<dbReference type="SUPFAM" id="SSF48150">
    <property type="entry name" value="DNA-glycosylase"/>
    <property type="match status" value="1"/>
</dbReference>
<organism evidence="1 2">
    <name type="scientific">Cadophora malorum</name>
    <dbReference type="NCBI Taxonomy" id="108018"/>
    <lineage>
        <taxon>Eukaryota</taxon>
        <taxon>Fungi</taxon>
        <taxon>Dikarya</taxon>
        <taxon>Ascomycota</taxon>
        <taxon>Pezizomycotina</taxon>
        <taxon>Leotiomycetes</taxon>
        <taxon>Helotiales</taxon>
        <taxon>Ploettnerulaceae</taxon>
        <taxon>Cadophora</taxon>
    </lineage>
</organism>
<accession>A0A8H7TLZ7</accession>
<keyword evidence="2" id="KW-1185">Reference proteome</keyword>
<protein>
    <submittedName>
        <fullName evidence="1">Uncharacterized protein</fullName>
    </submittedName>
</protein>
<name>A0A8H7TLZ7_9HELO</name>
<evidence type="ECO:0000313" key="2">
    <source>
        <dbReference type="Proteomes" id="UP000664132"/>
    </source>
</evidence>